<sequence>MRWIALFPLLLILAGCGTDVVNSVEYREVVVPPMYGQVTVIDTTPVDVTKTTVYYY</sequence>
<evidence type="ECO:0000313" key="1">
    <source>
        <dbReference type="EMBL" id="KTD03807.1"/>
    </source>
</evidence>
<dbReference type="PATRIC" id="fig|45065.4.peg.494"/>
<dbReference type="PROSITE" id="PS51257">
    <property type="entry name" value="PROKAR_LIPOPROTEIN"/>
    <property type="match status" value="1"/>
</dbReference>
<dbReference type="RefSeq" id="WP_155832471.1">
    <property type="nucleotide sequence ID" value="NZ_CAAAHN010000004.1"/>
</dbReference>
<organism evidence="1 2">
    <name type="scientific">Legionella geestiana</name>
    <dbReference type="NCBI Taxonomy" id="45065"/>
    <lineage>
        <taxon>Bacteria</taxon>
        <taxon>Pseudomonadati</taxon>
        <taxon>Pseudomonadota</taxon>
        <taxon>Gammaproteobacteria</taxon>
        <taxon>Legionellales</taxon>
        <taxon>Legionellaceae</taxon>
        <taxon>Legionella</taxon>
    </lineage>
</organism>
<name>A0A0W0U7Q9_9GAMM</name>
<gene>
    <name evidence="1" type="ORF">Lgee_0464</name>
</gene>
<keyword evidence="2" id="KW-1185">Reference proteome</keyword>
<comment type="caution">
    <text evidence="1">The sequence shown here is derived from an EMBL/GenBank/DDBJ whole genome shotgun (WGS) entry which is preliminary data.</text>
</comment>
<dbReference type="AlphaFoldDB" id="A0A0W0U7Q9"/>
<accession>A0A0W0U7Q9</accession>
<protein>
    <submittedName>
        <fullName evidence="1">Uncharacterized protein</fullName>
    </submittedName>
</protein>
<evidence type="ECO:0000313" key="2">
    <source>
        <dbReference type="Proteomes" id="UP000054785"/>
    </source>
</evidence>
<proteinExistence type="predicted"/>
<dbReference type="STRING" id="45065.Lgee_0464"/>
<dbReference type="EMBL" id="LNYC01000009">
    <property type="protein sequence ID" value="KTD03807.1"/>
    <property type="molecule type" value="Genomic_DNA"/>
</dbReference>
<dbReference type="Proteomes" id="UP000054785">
    <property type="component" value="Unassembled WGS sequence"/>
</dbReference>
<reference evidence="1 2" key="1">
    <citation type="submission" date="2015-11" db="EMBL/GenBank/DDBJ databases">
        <title>Genomic analysis of 38 Legionella species identifies large and diverse effector repertoires.</title>
        <authorList>
            <person name="Burstein D."/>
            <person name="Amaro F."/>
            <person name="Zusman T."/>
            <person name="Lifshitz Z."/>
            <person name="Cohen O."/>
            <person name="Gilbert J.A."/>
            <person name="Pupko T."/>
            <person name="Shuman H.A."/>
            <person name="Segal G."/>
        </authorList>
    </citation>
    <scope>NUCLEOTIDE SEQUENCE [LARGE SCALE GENOMIC DNA]</scope>
    <source>
        <strain evidence="1 2">ATCC 49504</strain>
    </source>
</reference>